<gene>
    <name evidence="2" type="ORF">QN277_012962</name>
</gene>
<comment type="caution">
    <text evidence="2">The sequence shown here is derived from an EMBL/GenBank/DDBJ whole genome shotgun (WGS) entry which is preliminary data.</text>
</comment>
<organism evidence="2 3">
    <name type="scientific">Acacia crassicarpa</name>
    <name type="common">northern wattle</name>
    <dbReference type="NCBI Taxonomy" id="499986"/>
    <lineage>
        <taxon>Eukaryota</taxon>
        <taxon>Viridiplantae</taxon>
        <taxon>Streptophyta</taxon>
        <taxon>Embryophyta</taxon>
        <taxon>Tracheophyta</taxon>
        <taxon>Spermatophyta</taxon>
        <taxon>Magnoliopsida</taxon>
        <taxon>eudicotyledons</taxon>
        <taxon>Gunneridae</taxon>
        <taxon>Pentapetalae</taxon>
        <taxon>rosids</taxon>
        <taxon>fabids</taxon>
        <taxon>Fabales</taxon>
        <taxon>Fabaceae</taxon>
        <taxon>Caesalpinioideae</taxon>
        <taxon>mimosoid clade</taxon>
        <taxon>Acacieae</taxon>
        <taxon>Acacia</taxon>
    </lineage>
</organism>
<feature type="domain" description="DUF7870" evidence="1">
    <location>
        <begin position="405"/>
        <end position="490"/>
    </location>
</feature>
<dbReference type="PANTHER" id="PTHR47291:SF4">
    <property type="entry name" value="UPSTREAM ORF PROTEIN, PUTATIVE-RELATED"/>
    <property type="match status" value="1"/>
</dbReference>
<sequence>MGESCFDEGSKKSLVKFSDIKYETVMDKEAVKFQTLGESIARRILFRTLVLASAISIVSLLRVLPAFDLGSLTPITYDDCMADSDSTTVTPGSYLFQVRILNTFWASYESINCKKDVNLTVNVVTELMGKQFLDCDAKSLCIGESSPMAVPAMQRLGFSSVMGVHKPRTFYLKHKKIVYNLNYQDSSFDFVFSKDLDKIPVPALLVFEVERILKPGGIGAILVAVDDSNPNDLIKSVSPVSSLLRSSSIVHVKYVNELNLVVFKKRSENRVFYQNALPPNCPSLNFTEPFMKLMEPLLEEKPLDYAKGMSYLPEFVDFSSRKRLVFIDIGVGELVNKGNISDWLIPSYPIDLKAFSVYFVHYNTSILISHVKRPGFTFVYHPGLDGKVATSENSSENDLDPFVGEEEFDFLKWFKETVQNADFVVLKMNAGEVEMKLLSDIFESGAICFVHELFLGCPDVGDGQSVKTKESFMNMYKGLRSNGVYVHQWWGDVNAW</sequence>
<evidence type="ECO:0000313" key="2">
    <source>
        <dbReference type="EMBL" id="KAK4281477.1"/>
    </source>
</evidence>
<reference evidence="2" key="1">
    <citation type="submission" date="2023-10" db="EMBL/GenBank/DDBJ databases">
        <title>Chromosome-level genome of the transformable northern wattle, Acacia crassicarpa.</title>
        <authorList>
            <person name="Massaro I."/>
            <person name="Sinha N.R."/>
            <person name="Poethig S."/>
            <person name="Leichty A.R."/>
        </authorList>
    </citation>
    <scope>NUCLEOTIDE SEQUENCE</scope>
    <source>
        <strain evidence="2">Acra3RX</strain>
        <tissue evidence="2">Leaf</tissue>
    </source>
</reference>
<dbReference type="PANTHER" id="PTHR47291">
    <property type="entry name" value="PEPTIDE UPSTREAM PROTEIN"/>
    <property type="match status" value="1"/>
</dbReference>
<dbReference type="InterPro" id="IPR057192">
    <property type="entry name" value="DUF7870"/>
</dbReference>
<dbReference type="AlphaFoldDB" id="A0AAE1TDK6"/>
<dbReference type="Proteomes" id="UP001293593">
    <property type="component" value="Unassembled WGS sequence"/>
</dbReference>
<proteinExistence type="predicted"/>
<evidence type="ECO:0000259" key="1">
    <source>
        <dbReference type="Pfam" id="PF25276"/>
    </source>
</evidence>
<dbReference type="Pfam" id="PF25276">
    <property type="entry name" value="DUF7870"/>
    <property type="match status" value="1"/>
</dbReference>
<evidence type="ECO:0000313" key="3">
    <source>
        <dbReference type="Proteomes" id="UP001293593"/>
    </source>
</evidence>
<name>A0AAE1TDK6_9FABA</name>
<protein>
    <recommendedName>
        <fullName evidence="1">DUF7870 domain-containing protein</fullName>
    </recommendedName>
</protein>
<accession>A0AAE1TDK6</accession>
<dbReference type="EMBL" id="JAWXYG010000002">
    <property type="protein sequence ID" value="KAK4281477.1"/>
    <property type="molecule type" value="Genomic_DNA"/>
</dbReference>
<keyword evidence="3" id="KW-1185">Reference proteome</keyword>